<sequence length="355" mass="38164">MANAIADRIEFLLRAGEVGRKAQQVSNVSVGTTRGPREENQDRVAIAQINTEYGERLSVAVICDGMGGMTNGAAAASCAISHFLASILTDRSQSPTKMAYRAISEANRAVYNLFRGAGGTTLTALMLRDGENPCVAHVGDSRLYMKGDSGELELITKDDTVFGQMGSGSNEDMLDNRLLQFVGIGRDLEPHIFSLSSYAGHEFILTTDGAHSIGKRALNGIVSNATSSLDIVRKILYVAEAIGTDDNASAIAISTHNPEYLPQFGTGLEARISTPSDKIEIWLYGDVSRNSAIANITSESSASNEQPLAKPVGKKTRSGRTSQKPRKFQTKPISNPQNKKPQLHIEFNDEGNDEG</sequence>
<dbReference type="EMBL" id="FNIT01000022">
    <property type="protein sequence ID" value="SDO92158.1"/>
    <property type="molecule type" value="Genomic_DNA"/>
</dbReference>
<evidence type="ECO:0000259" key="2">
    <source>
        <dbReference type="PROSITE" id="PS51746"/>
    </source>
</evidence>
<accession>A0A1H0NHW2</accession>
<feature type="region of interest" description="Disordered" evidence="1">
    <location>
        <begin position="298"/>
        <end position="355"/>
    </location>
</feature>
<keyword evidence="4" id="KW-1185">Reference proteome</keyword>
<organism evidence="3 4">
    <name type="scientific">Aureimonas jatrophae</name>
    <dbReference type="NCBI Taxonomy" id="1166073"/>
    <lineage>
        <taxon>Bacteria</taxon>
        <taxon>Pseudomonadati</taxon>
        <taxon>Pseudomonadota</taxon>
        <taxon>Alphaproteobacteria</taxon>
        <taxon>Hyphomicrobiales</taxon>
        <taxon>Aurantimonadaceae</taxon>
        <taxon>Aureimonas</taxon>
    </lineage>
</organism>
<evidence type="ECO:0000256" key="1">
    <source>
        <dbReference type="SAM" id="MobiDB-lite"/>
    </source>
</evidence>
<dbReference type="SMART" id="SM00332">
    <property type="entry name" value="PP2Cc"/>
    <property type="match status" value="1"/>
</dbReference>
<feature type="domain" description="PPM-type phosphatase" evidence="2">
    <location>
        <begin position="27"/>
        <end position="255"/>
    </location>
</feature>
<evidence type="ECO:0000313" key="3">
    <source>
        <dbReference type="EMBL" id="SDO92158.1"/>
    </source>
</evidence>
<proteinExistence type="predicted"/>
<protein>
    <submittedName>
        <fullName evidence="3">Serine/threonine protein phosphatase PrpC</fullName>
    </submittedName>
</protein>
<evidence type="ECO:0000313" key="4">
    <source>
        <dbReference type="Proteomes" id="UP000198793"/>
    </source>
</evidence>
<dbReference type="STRING" id="1166073.SAMN05192530_1222"/>
<dbReference type="AlphaFoldDB" id="A0A1H0NHW2"/>
<gene>
    <name evidence="3" type="ORF">SAMN05192530_1222</name>
</gene>
<reference evidence="3 4" key="1">
    <citation type="submission" date="2016-10" db="EMBL/GenBank/DDBJ databases">
        <authorList>
            <person name="de Groot N.N."/>
        </authorList>
    </citation>
    <scope>NUCLEOTIDE SEQUENCE [LARGE SCALE GENOMIC DNA]</scope>
    <source>
        <strain evidence="4">L7-484,KACC 16230,DSM 25025</strain>
    </source>
</reference>
<dbReference type="Proteomes" id="UP000198793">
    <property type="component" value="Unassembled WGS sequence"/>
</dbReference>
<feature type="compositionally biased region" description="Polar residues" evidence="1">
    <location>
        <begin position="331"/>
        <end position="340"/>
    </location>
</feature>
<dbReference type="OrthoDB" id="9801841at2"/>
<dbReference type="SUPFAM" id="SSF81606">
    <property type="entry name" value="PP2C-like"/>
    <property type="match status" value="1"/>
</dbReference>
<dbReference type="InterPro" id="IPR001932">
    <property type="entry name" value="PPM-type_phosphatase-like_dom"/>
</dbReference>
<name>A0A1H0NHW2_9HYPH</name>
<feature type="compositionally biased region" description="Basic residues" evidence="1">
    <location>
        <begin position="312"/>
        <end position="329"/>
    </location>
</feature>
<dbReference type="Gene3D" id="3.60.40.10">
    <property type="entry name" value="PPM-type phosphatase domain"/>
    <property type="match status" value="1"/>
</dbReference>
<dbReference type="InterPro" id="IPR036457">
    <property type="entry name" value="PPM-type-like_dom_sf"/>
</dbReference>
<dbReference type="Pfam" id="PF13672">
    <property type="entry name" value="PP2C_2"/>
    <property type="match status" value="1"/>
</dbReference>
<dbReference type="PROSITE" id="PS51746">
    <property type="entry name" value="PPM_2"/>
    <property type="match status" value="1"/>
</dbReference>
<dbReference type="SMART" id="SM00331">
    <property type="entry name" value="PP2C_SIG"/>
    <property type="match status" value="1"/>
</dbReference>
<dbReference type="RefSeq" id="WP_090677275.1">
    <property type="nucleotide sequence ID" value="NZ_FNIT01000022.1"/>
</dbReference>